<proteinExistence type="predicted"/>
<dbReference type="AlphaFoldDB" id="A0A6C0HNJ2"/>
<name>A0A6C0HNJ2_9ZZZZ</name>
<dbReference type="EMBL" id="MN739989">
    <property type="protein sequence ID" value="QHT81726.1"/>
    <property type="molecule type" value="Genomic_DNA"/>
</dbReference>
<accession>A0A6C0HNJ2</accession>
<sequence>MDYTENKNLITSNTIPHTCLNTYPLFNYHIDKLEYTLSNAELIFLHTIENHIHYILSANKNYKSITKDEFTFEIDVKFSKKLAHILSVNHISYFMQPSNKCRRSLCCLCNNSNCKIFIYSESIINACYAENYKCQIAHHSSPITIKKVKNIYLATTTY</sequence>
<evidence type="ECO:0000313" key="1">
    <source>
        <dbReference type="EMBL" id="QHT81726.1"/>
    </source>
</evidence>
<organism evidence="1">
    <name type="scientific">viral metagenome</name>
    <dbReference type="NCBI Taxonomy" id="1070528"/>
    <lineage>
        <taxon>unclassified sequences</taxon>
        <taxon>metagenomes</taxon>
        <taxon>organismal metagenomes</taxon>
    </lineage>
</organism>
<protein>
    <submittedName>
        <fullName evidence="1">Uncharacterized protein</fullName>
    </submittedName>
</protein>
<reference evidence="1" key="1">
    <citation type="journal article" date="2020" name="Nature">
        <title>Giant virus diversity and host interactions through global metagenomics.</title>
        <authorList>
            <person name="Schulz F."/>
            <person name="Roux S."/>
            <person name="Paez-Espino D."/>
            <person name="Jungbluth S."/>
            <person name="Walsh D.A."/>
            <person name="Denef V.J."/>
            <person name="McMahon K.D."/>
            <person name="Konstantinidis K.T."/>
            <person name="Eloe-Fadrosh E.A."/>
            <person name="Kyrpides N.C."/>
            <person name="Woyke T."/>
        </authorList>
    </citation>
    <scope>NUCLEOTIDE SEQUENCE</scope>
    <source>
        <strain evidence="1">GVMAG-M-3300023184-13</strain>
    </source>
</reference>